<gene>
    <name evidence="2" type="ORF">NDU88_004682</name>
</gene>
<dbReference type="AlphaFoldDB" id="A0AAV7T868"/>
<protein>
    <submittedName>
        <fullName evidence="2">Uncharacterized protein</fullName>
    </submittedName>
</protein>
<dbReference type="EMBL" id="JANPWB010000007">
    <property type="protein sequence ID" value="KAJ1172840.1"/>
    <property type="molecule type" value="Genomic_DNA"/>
</dbReference>
<sequence length="83" mass="9252">MDSCTSSIDESTENCMHSHSRLKQAGSGINERKMHALYLAPLPPLHPKAWRQHSMAQGEQESARQKVMPTLQGNGKRPDLLLS</sequence>
<feature type="region of interest" description="Disordered" evidence="1">
    <location>
        <begin position="1"/>
        <end position="28"/>
    </location>
</feature>
<name>A0AAV7T868_PLEWA</name>
<evidence type="ECO:0000313" key="2">
    <source>
        <dbReference type="EMBL" id="KAJ1172840.1"/>
    </source>
</evidence>
<organism evidence="2 3">
    <name type="scientific">Pleurodeles waltl</name>
    <name type="common">Iberian ribbed newt</name>
    <dbReference type="NCBI Taxonomy" id="8319"/>
    <lineage>
        <taxon>Eukaryota</taxon>
        <taxon>Metazoa</taxon>
        <taxon>Chordata</taxon>
        <taxon>Craniata</taxon>
        <taxon>Vertebrata</taxon>
        <taxon>Euteleostomi</taxon>
        <taxon>Amphibia</taxon>
        <taxon>Batrachia</taxon>
        <taxon>Caudata</taxon>
        <taxon>Salamandroidea</taxon>
        <taxon>Salamandridae</taxon>
        <taxon>Pleurodelinae</taxon>
        <taxon>Pleurodeles</taxon>
    </lineage>
</organism>
<accession>A0AAV7T868</accession>
<feature type="region of interest" description="Disordered" evidence="1">
    <location>
        <begin position="49"/>
        <end position="83"/>
    </location>
</feature>
<feature type="compositionally biased region" description="Polar residues" evidence="1">
    <location>
        <begin position="1"/>
        <end position="17"/>
    </location>
</feature>
<dbReference type="Proteomes" id="UP001066276">
    <property type="component" value="Chromosome 4_1"/>
</dbReference>
<proteinExistence type="predicted"/>
<comment type="caution">
    <text evidence="2">The sequence shown here is derived from an EMBL/GenBank/DDBJ whole genome shotgun (WGS) entry which is preliminary data.</text>
</comment>
<keyword evidence="3" id="KW-1185">Reference proteome</keyword>
<evidence type="ECO:0000313" key="3">
    <source>
        <dbReference type="Proteomes" id="UP001066276"/>
    </source>
</evidence>
<evidence type="ECO:0000256" key="1">
    <source>
        <dbReference type="SAM" id="MobiDB-lite"/>
    </source>
</evidence>
<reference evidence="2" key="1">
    <citation type="journal article" date="2022" name="bioRxiv">
        <title>Sequencing and chromosome-scale assembly of the giantPleurodeles waltlgenome.</title>
        <authorList>
            <person name="Brown T."/>
            <person name="Elewa A."/>
            <person name="Iarovenko S."/>
            <person name="Subramanian E."/>
            <person name="Araus A.J."/>
            <person name="Petzold A."/>
            <person name="Susuki M."/>
            <person name="Suzuki K.-i.T."/>
            <person name="Hayashi T."/>
            <person name="Toyoda A."/>
            <person name="Oliveira C."/>
            <person name="Osipova E."/>
            <person name="Leigh N.D."/>
            <person name="Simon A."/>
            <person name="Yun M.H."/>
        </authorList>
    </citation>
    <scope>NUCLEOTIDE SEQUENCE</scope>
    <source>
        <strain evidence="2">20211129_DDA</strain>
        <tissue evidence="2">Liver</tissue>
    </source>
</reference>